<protein>
    <submittedName>
        <fullName evidence="1">Uncharacterized protein</fullName>
    </submittedName>
</protein>
<comment type="caution">
    <text evidence="1">The sequence shown here is derived from an EMBL/GenBank/DDBJ whole genome shotgun (WGS) entry which is preliminary data.</text>
</comment>
<name>A0A645FT60_9ZZZZ</name>
<organism evidence="1">
    <name type="scientific">bioreactor metagenome</name>
    <dbReference type="NCBI Taxonomy" id="1076179"/>
    <lineage>
        <taxon>unclassified sequences</taxon>
        <taxon>metagenomes</taxon>
        <taxon>ecological metagenomes</taxon>
    </lineage>
</organism>
<accession>A0A645FT60</accession>
<dbReference type="AlphaFoldDB" id="A0A645FT60"/>
<reference evidence="1" key="1">
    <citation type="submission" date="2019-08" db="EMBL/GenBank/DDBJ databases">
        <authorList>
            <person name="Kucharzyk K."/>
            <person name="Murdoch R.W."/>
            <person name="Higgins S."/>
            <person name="Loffler F."/>
        </authorList>
    </citation>
    <scope>NUCLEOTIDE SEQUENCE</scope>
</reference>
<evidence type="ECO:0000313" key="1">
    <source>
        <dbReference type="EMBL" id="MPN16832.1"/>
    </source>
</evidence>
<proteinExistence type="predicted"/>
<gene>
    <name evidence="1" type="ORF">SDC9_164179</name>
</gene>
<dbReference type="EMBL" id="VSSQ01063832">
    <property type="protein sequence ID" value="MPN16832.1"/>
    <property type="molecule type" value="Genomic_DNA"/>
</dbReference>
<sequence>MRFNRFSTGRKLVEQRNVKIAVDNQRKRARYRRCRHNKRIRRFAFILDSRALAHAEAVLLIGYDKPQPEKFEFVLNQRMRTYNYFCLAAGDRRIYFVTFRFFHAAFEQPDAIFKKTFCGSIMLRGKYVRWRHHNSLITVFQSNRQRKQC</sequence>